<dbReference type="InterPro" id="IPR020454">
    <property type="entry name" value="DAG/PE-bd"/>
</dbReference>
<feature type="domain" description="Phorbol-ester/DAG-type" evidence="11">
    <location>
        <begin position="22"/>
        <end position="72"/>
    </location>
</feature>
<keyword evidence="10" id="KW-0472">Membrane</keyword>
<feature type="domain" description="Phorbol-ester/DAG-type" evidence="11">
    <location>
        <begin position="86"/>
        <end position="136"/>
    </location>
</feature>
<keyword evidence="9" id="KW-0862">Zinc</keyword>
<evidence type="ECO:0000313" key="12">
    <source>
        <dbReference type="EMBL" id="KAF6075107.1"/>
    </source>
</evidence>
<evidence type="ECO:0000256" key="1">
    <source>
        <dbReference type="ARBA" id="ARBA00004278"/>
    </source>
</evidence>
<evidence type="ECO:0000256" key="6">
    <source>
        <dbReference type="ARBA" id="ARBA00022723"/>
    </source>
</evidence>
<dbReference type="PROSITE" id="PS00479">
    <property type="entry name" value="ZF_DAG_PE_1"/>
    <property type="match status" value="1"/>
</dbReference>
<proteinExistence type="predicted"/>
<keyword evidence="5" id="KW-0963">Cytoplasm</keyword>
<dbReference type="PROSITE" id="PS50081">
    <property type="entry name" value="ZF_DAG_PE_2"/>
    <property type="match status" value="2"/>
</dbReference>
<dbReference type="Pfam" id="PF00130">
    <property type="entry name" value="C1_1"/>
    <property type="match status" value="2"/>
</dbReference>
<keyword evidence="7" id="KW-0677">Repeat</keyword>
<dbReference type="PRINTS" id="PR00008">
    <property type="entry name" value="DAGPEDOMAIN"/>
</dbReference>
<evidence type="ECO:0000256" key="5">
    <source>
        <dbReference type="ARBA" id="ARBA00022490"/>
    </source>
</evidence>
<dbReference type="GO" id="GO:0042383">
    <property type="term" value="C:sarcolemma"/>
    <property type="evidence" value="ECO:0007669"/>
    <property type="project" value="UniProtKB-SubCell"/>
</dbReference>
<keyword evidence="3" id="KW-0728">SH3 domain</keyword>
<protein>
    <recommendedName>
        <fullName evidence="11">Phorbol-ester/DAG-type domain-containing protein</fullName>
    </recommendedName>
</protein>
<dbReference type="GO" id="GO:0005829">
    <property type="term" value="C:cytosol"/>
    <property type="evidence" value="ECO:0007669"/>
    <property type="project" value="TreeGrafter"/>
</dbReference>
<dbReference type="CDD" id="cd20792">
    <property type="entry name" value="C1_cPKC_nPKC_rpt1"/>
    <property type="match status" value="1"/>
</dbReference>
<comment type="caution">
    <text evidence="12">The sequence shown here is derived from an EMBL/GenBank/DDBJ whole genome shotgun (WGS) entry which is preliminary data.</text>
</comment>
<dbReference type="SMART" id="SM00109">
    <property type="entry name" value="C1"/>
    <property type="match status" value="2"/>
</dbReference>
<evidence type="ECO:0000256" key="8">
    <source>
        <dbReference type="ARBA" id="ARBA00022771"/>
    </source>
</evidence>
<dbReference type="InterPro" id="IPR046349">
    <property type="entry name" value="C1-like_sf"/>
</dbReference>
<dbReference type="GO" id="GO:0004674">
    <property type="term" value="F:protein serine/threonine kinase activity"/>
    <property type="evidence" value="ECO:0007669"/>
    <property type="project" value="UniProtKB-KW"/>
</dbReference>
<sequence length="142" mass="15978">MTNGSAARRGTLRQKKVHEVKEHKFTAHLFKQPTFCGQCSGFIWGMGRQGYRCQGCHFAVHKRCHGSVASPCGGAEERPDNSARSKHSFKTRTFLKPTFCDHCGSMLYGMMRQGVKCDACHMNVHKRCEMNVPNPCTMAHTE</sequence>
<keyword evidence="8" id="KW-0863">Zinc-finger</keyword>
<dbReference type="InterPro" id="IPR002219">
    <property type="entry name" value="PKC_DAG/PE"/>
</dbReference>
<evidence type="ECO:0000256" key="2">
    <source>
        <dbReference type="ARBA" id="ARBA00004496"/>
    </source>
</evidence>
<dbReference type="FunFam" id="3.30.60.20:FF:000022">
    <property type="entry name" value="SH3 and cysteine-rich domain-containing protein 3 isoform 2"/>
    <property type="match status" value="1"/>
</dbReference>
<evidence type="ECO:0000256" key="4">
    <source>
        <dbReference type="ARBA" id="ARBA00022475"/>
    </source>
</evidence>
<dbReference type="PANTHER" id="PTHR22968">
    <property type="entry name" value="PROTEIN KINASE C, MU"/>
    <property type="match status" value="1"/>
</dbReference>
<dbReference type="AlphaFoldDB" id="A0A833YJ85"/>
<dbReference type="PANTHER" id="PTHR22968:SF14">
    <property type="entry name" value="PROTEIN KINASE C"/>
    <property type="match status" value="1"/>
</dbReference>
<organism evidence="12 13">
    <name type="scientific">Phyllostomus discolor</name>
    <name type="common">pale spear-nosed bat</name>
    <dbReference type="NCBI Taxonomy" id="89673"/>
    <lineage>
        <taxon>Eukaryota</taxon>
        <taxon>Metazoa</taxon>
        <taxon>Chordata</taxon>
        <taxon>Craniata</taxon>
        <taxon>Vertebrata</taxon>
        <taxon>Euteleostomi</taxon>
        <taxon>Mammalia</taxon>
        <taxon>Eutheria</taxon>
        <taxon>Laurasiatheria</taxon>
        <taxon>Chiroptera</taxon>
        <taxon>Yangochiroptera</taxon>
        <taxon>Phyllostomidae</taxon>
        <taxon>Phyllostominae</taxon>
        <taxon>Phyllostomus</taxon>
    </lineage>
</organism>
<dbReference type="SUPFAM" id="SSF57889">
    <property type="entry name" value="Cysteine-rich domain"/>
    <property type="match status" value="2"/>
</dbReference>
<reference evidence="12 13" key="1">
    <citation type="journal article" date="2020" name="Nature">
        <title>Six reference-quality genomes reveal evolution of bat adaptations.</title>
        <authorList>
            <person name="Jebb D."/>
            <person name="Huang Z."/>
            <person name="Pippel M."/>
            <person name="Hughes G.M."/>
            <person name="Lavrichenko K."/>
            <person name="Devanna P."/>
            <person name="Winkler S."/>
            <person name="Jermiin L.S."/>
            <person name="Skirmuntt E.C."/>
            <person name="Katzourakis A."/>
            <person name="Burkitt-Gray L."/>
            <person name="Ray D.A."/>
            <person name="Sullivan K.A.M."/>
            <person name="Roscito J.G."/>
            <person name="Kirilenko B.M."/>
            <person name="Davalos L.M."/>
            <person name="Corthals A.P."/>
            <person name="Power M.L."/>
            <person name="Jones G."/>
            <person name="Ransome R.D."/>
            <person name="Dechmann D.K.N."/>
            <person name="Locatelli A.G."/>
            <person name="Puechmaille S.J."/>
            <person name="Fedrigo O."/>
            <person name="Jarvis E.D."/>
            <person name="Hiller M."/>
            <person name="Vernes S.C."/>
            <person name="Myers E.W."/>
            <person name="Teeling E.C."/>
        </authorList>
    </citation>
    <scope>NUCLEOTIDE SEQUENCE [LARGE SCALE GENOMIC DNA]</scope>
    <source>
        <strain evidence="12">Bat1K_MPI-CBG_1</strain>
    </source>
</reference>
<evidence type="ECO:0000313" key="13">
    <source>
        <dbReference type="Proteomes" id="UP000664940"/>
    </source>
</evidence>
<dbReference type="Proteomes" id="UP000664940">
    <property type="component" value="Unassembled WGS sequence"/>
</dbReference>
<evidence type="ECO:0000256" key="7">
    <source>
        <dbReference type="ARBA" id="ARBA00022737"/>
    </source>
</evidence>
<evidence type="ECO:0000256" key="9">
    <source>
        <dbReference type="ARBA" id="ARBA00022833"/>
    </source>
</evidence>
<gene>
    <name evidence="12" type="ORF">HJG60_009505</name>
</gene>
<dbReference type="GO" id="GO:0008270">
    <property type="term" value="F:zinc ion binding"/>
    <property type="evidence" value="ECO:0007669"/>
    <property type="project" value="UniProtKB-KW"/>
</dbReference>
<evidence type="ECO:0000256" key="3">
    <source>
        <dbReference type="ARBA" id="ARBA00022443"/>
    </source>
</evidence>
<dbReference type="FunFam" id="3.30.60.20:FF:000006">
    <property type="entry name" value="Protein kinase C"/>
    <property type="match status" value="1"/>
</dbReference>
<evidence type="ECO:0000259" key="11">
    <source>
        <dbReference type="PROSITE" id="PS50081"/>
    </source>
</evidence>
<dbReference type="GO" id="GO:0007200">
    <property type="term" value="P:phospholipase C-activating G protein-coupled receptor signaling pathway"/>
    <property type="evidence" value="ECO:0007669"/>
    <property type="project" value="TreeGrafter"/>
</dbReference>
<keyword evidence="6" id="KW-0479">Metal-binding</keyword>
<dbReference type="EMBL" id="JABVXQ010000015">
    <property type="protein sequence ID" value="KAF6075107.1"/>
    <property type="molecule type" value="Genomic_DNA"/>
</dbReference>
<name>A0A833YJ85_9CHIR</name>
<dbReference type="GO" id="GO:0035556">
    <property type="term" value="P:intracellular signal transduction"/>
    <property type="evidence" value="ECO:0007669"/>
    <property type="project" value="TreeGrafter"/>
</dbReference>
<keyword evidence="4" id="KW-1003">Cell membrane</keyword>
<accession>A0A833YJ85</accession>
<dbReference type="Gene3D" id="3.30.60.20">
    <property type="match status" value="2"/>
</dbReference>
<evidence type="ECO:0000256" key="10">
    <source>
        <dbReference type="ARBA" id="ARBA00023136"/>
    </source>
</evidence>
<comment type="subcellular location">
    <subcellularLocation>
        <location evidence="1">Cell membrane</location>
        <location evidence="1">Sarcolemma</location>
        <topology evidence="1">Peripheral membrane protein</topology>
        <orientation evidence="1">Cytoplasmic side</orientation>
    </subcellularLocation>
    <subcellularLocation>
        <location evidence="2">Cytoplasm</location>
    </subcellularLocation>
</comment>